<dbReference type="AlphaFoldDB" id="A0A939BCP2"/>
<protein>
    <submittedName>
        <fullName evidence="1">Uncharacterized protein</fullName>
    </submittedName>
</protein>
<evidence type="ECO:0000313" key="2">
    <source>
        <dbReference type="Proteomes" id="UP000774750"/>
    </source>
</evidence>
<name>A0A939BCP2_9FIRM</name>
<evidence type="ECO:0000313" key="1">
    <source>
        <dbReference type="EMBL" id="MBM6920319.1"/>
    </source>
</evidence>
<sequence>MIKRKNSKLFDLSYSSRGKVVHSMRIGASVRKKPKKNKKFRRETWRNPKYSVYFLTVVWYNVFRMHVTGRILPVGRQTNESLPLQQRKPGSVYIRETVKGRIL</sequence>
<proteinExistence type="predicted"/>
<gene>
    <name evidence="1" type="ORF">H6A12_04000</name>
</gene>
<dbReference type="EMBL" id="JACJKY010000005">
    <property type="protein sequence ID" value="MBM6920319.1"/>
    <property type="molecule type" value="Genomic_DNA"/>
</dbReference>
<keyword evidence="2" id="KW-1185">Reference proteome</keyword>
<dbReference type="RefSeq" id="WP_204445018.1">
    <property type="nucleotide sequence ID" value="NZ_JACJKY010000005.1"/>
</dbReference>
<reference evidence="1" key="2">
    <citation type="journal article" date="2021" name="Sci. Rep.">
        <title>The distribution of antibiotic resistance genes in chicken gut microbiota commensals.</title>
        <authorList>
            <person name="Juricova H."/>
            <person name="Matiasovicova J."/>
            <person name="Kubasova T."/>
            <person name="Cejkova D."/>
            <person name="Rychlik I."/>
        </authorList>
    </citation>
    <scope>NUCLEOTIDE SEQUENCE</scope>
    <source>
        <strain evidence="1">An559</strain>
    </source>
</reference>
<organism evidence="1 2">
    <name type="scientific">Merdimmobilis hominis</name>
    <dbReference type="NCBI Taxonomy" id="2897707"/>
    <lineage>
        <taxon>Bacteria</taxon>
        <taxon>Bacillati</taxon>
        <taxon>Bacillota</taxon>
        <taxon>Clostridia</taxon>
        <taxon>Eubacteriales</taxon>
        <taxon>Oscillospiraceae</taxon>
        <taxon>Merdimmobilis</taxon>
    </lineage>
</organism>
<reference evidence="1" key="1">
    <citation type="submission" date="2020-08" db="EMBL/GenBank/DDBJ databases">
        <authorList>
            <person name="Cejkova D."/>
            <person name="Kubasova T."/>
            <person name="Jahodarova E."/>
            <person name="Rychlik I."/>
        </authorList>
    </citation>
    <scope>NUCLEOTIDE SEQUENCE</scope>
    <source>
        <strain evidence="1">An559</strain>
    </source>
</reference>
<dbReference type="Proteomes" id="UP000774750">
    <property type="component" value="Unassembled WGS sequence"/>
</dbReference>
<accession>A0A939BCP2</accession>
<comment type="caution">
    <text evidence="1">The sequence shown here is derived from an EMBL/GenBank/DDBJ whole genome shotgun (WGS) entry which is preliminary data.</text>
</comment>